<protein>
    <submittedName>
        <fullName evidence="1">Putative enzyme related to lactoylglutathione lyase</fullName>
    </submittedName>
</protein>
<dbReference type="Gene3D" id="3.10.180.10">
    <property type="entry name" value="2,3-Dihydroxybiphenyl 1,2-Dioxygenase, domain 1"/>
    <property type="match status" value="1"/>
</dbReference>
<dbReference type="InterPro" id="IPR029068">
    <property type="entry name" value="Glyas_Bleomycin-R_OHBP_Dase"/>
</dbReference>
<organism evidence="1 2">
    <name type="scientific">Kineococcus aurantiacus</name>
    <dbReference type="NCBI Taxonomy" id="37633"/>
    <lineage>
        <taxon>Bacteria</taxon>
        <taxon>Bacillati</taxon>
        <taxon>Actinomycetota</taxon>
        <taxon>Actinomycetes</taxon>
        <taxon>Kineosporiales</taxon>
        <taxon>Kineosporiaceae</taxon>
        <taxon>Kineococcus</taxon>
    </lineage>
</organism>
<proteinExistence type="predicted"/>
<reference evidence="1 2" key="1">
    <citation type="submission" date="2020-07" db="EMBL/GenBank/DDBJ databases">
        <title>Sequencing the genomes of 1000 actinobacteria strains.</title>
        <authorList>
            <person name="Klenk H.-P."/>
        </authorList>
    </citation>
    <scope>NUCLEOTIDE SEQUENCE [LARGE SCALE GENOMIC DNA]</scope>
    <source>
        <strain evidence="1 2">DSM 7487</strain>
    </source>
</reference>
<evidence type="ECO:0000313" key="1">
    <source>
        <dbReference type="EMBL" id="NYD22790.1"/>
    </source>
</evidence>
<dbReference type="SUPFAM" id="SSF54593">
    <property type="entry name" value="Glyoxalase/Bleomycin resistance protein/Dihydroxybiphenyl dioxygenase"/>
    <property type="match status" value="1"/>
</dbReference>
<dbReference type="EMBL" id="JACCBB010000001">
    <property type="protein sequence ID" value="NYD22790.1"/>
    <property type="molecule type" value="Genomic_DNA"/>
</dbReference>
<evidence type="ECO:0000313" key="2">
    <source>
        <dbReference type="Proteomes" id="UP000521922"/>
    </source>
</evidence>
<dbReference type="RefSeq" id="WP_179752022.1">
    <property type="nucleotide sequence ID" value="NZ_BAAAGN010000020.1"/>
</dbReference>
<dbReference type="GO" id="GO:0016829">
    <property type="term" value="F:lyase activity"/>
    <property type="evidence" value="ECO:0007669"/>
    <property type="project" value="UniProtKB-KW"/>
</dbReference>
<accession>A0A7Y9J146</accession>
<keyword evidence="1" id="KW-0456">Lyase</keyword>
<name>A0A7Y9J146_9ACTN</name>
<dbReference type="AlphaFoldDB" id="A0A7Y9J146"/>
<dbReference type="Proteomes" id="UP000521922">
    <property type="component" value="Unassembled WGS sequence"/>
</dbReference>
<keyword evidence="2" id="KW-1185">Reference proteome</keyword>
<sequence length="202" mass="22046">MEFLRALPVLPVHDLDAEVAFYEGLSFHVQHREGDFAALERDRVLFGLRRAAVDVPPPGLSWQLEVDDVPAVLAVALAAGIVVREEPHEQPSGEWTLRLVTPAGYELVVEGPAAPARVQDLRSLALALPDVVELAEDGWTGFRRVGGPWLARVAGDRAEVRAEGITTVDLVTADPAHLEELLRTAWEENPPPPPETGPLRTE</sequence>
<gene>
    <name evidence="1" type="ORF">BJ968_002330</name>
</gene>
<comment type="caution">
    <text evidence="1">The sequence shown here is derived from an EMBL/GenBank/DDBJ whole genome shotgun (WGS) entry which is preliminary data.</text>
</comment>